<keyword evidence="1" id="KW-0175">Coiled coil</keyword>
<sequence>MIMALINPETQNKKVDADQRRQSFHRMIATSIAGPAKARKRRKRYGRLSVYLLAVIAPTLAVSAYYAFIAAPIYVSESSFVVRMAAPPSSNVFGSLLQNSGITRSQDDTFSVQEYIRSRQALKELAEKLPVRAIFGSPQADWLTRFPRFWENNSEEQLFNYYSSRVSVIHNDTTGITVLRTTAFHAQDAADMNTSLLALGGDLLDRLNNRARGDAVRFADGEVQQAQQRVIDAQRNITNFRNKELMVDPNASSMSMIDLISNLTSALANTRARLAETRKTAPDSTSIPFLTSQVAALEQQIENERAKMVGSDKSVAPRIADYESLVLMREFSNKALVAALDALEAARADARRQQLYLEVVVPPQMPDEAEMPYALKNVTVVFLSLSLCYLLGWLMVTAIRDHESG</sequence>
<keyword evidence="4" id="KW-1185">Reference proteome</keyword>
<feature type="coiled-coil region" evidence="1">
    <location>
        <begin position="216"/>
        <end position="307"/>
    </location>
</feature>
<accession>A0ABQ0ZDL8</accession>
<dbReference type="Proteomes" id="UP000390335">
    <property type="component" value="Unassembled WGS sequence"/>
</dbReference>
<gene>
    <name evidence="3" type="primary">ctrB</name>
    <name evidence="3" type="ORF">RsS93_62990</name>
</gene>
<dbReference type="EMBL" id="BLAJ01000025">
    <property type="protein sequence ID" value="GES53685.1"/>
    <property type="molecule type" value="Genomic_DNA"/>
</dbReference>
<keyword evidence="2" id="KW-0812">Transmembrane</keyword>
<keyword evidence="2" id="KW-0472">Membrane</keyword>
<evidence type="ECO:0000313" key="3">
    <source>
        <dbReference type="EMBL" id="GES53685.1"/>
    </source>
</evidence>
<feature type="transmembrane region" description="Helical" evidence="2">
    <location>
        <begin position="48"/>
        <end position="75"/>
    </location>
</feature>
<dbReference type="PANTHER" id="PTHR32309">
    <property type="entry name" value="TYROSINE-PROTEIN KINASE"/>
    <property type="match status" value="1"/>
</dbReference>
<keyword evidence="2" id="KW-1133">Transmembrane helix</keyword>
<dbReference type="InterPro" id="IPR050445">
    <property type="entry name" value="Bact_polysacc_biosynth/exp"/>
</dbReference>
<evidence type="ECO:0000256" key="1">
    <source>
        <dbReference type="SAM" id="Coils"/>
    </source>
</evidence>
<protein>
    <submittedName>
        <fullName evidence="3">Capsule polysaccharide export inner-membrane protein CtrB</fullName>
    </submittedName>
</protein>
<evidence type="ECO:0000256" key="2">
    <source>
        <dbReference type="SAM" id="Phobius"/>
    </source>
</evidence>
<comment type="caution">
    <text evidence="3">The sequence shown here is derived from an EMBL/GenBank/DDBJ whole genome shotgun (WGS) entry which is preliminary data.</text>
</comment>
<dbReference type="PANTHER" id="PTHR32309:SF13">
    <property type="entry name" value="FERRIC ENTEROBACTIN TRANSPORT PROTEIN FEPE"/>
    <property type="match status" value="1"/>
</dbReference>
<evidence type="ECO:0000313" key="4">
    <source>
        <dbReference type="Proteomes" id="UP000390335"/>
    </source>
</evidence>
<name>A0ABQ0ZDL8_9HYPH</name>
<proteinExistence type="predicted"/>
<reference evidence="3 4" key="1">
    <citation type="journal article" date="2020" name="Genome Biol. Evol.">
        <title>Rhizobium dioscoreae sp. nov., a plant growth-promoting bacterium isolated from yam (Dioscorea species).</title>
        <authorList>
            <person name="Ouyabe M."/>
            <person name="Tanaka N."/>
            <person name="Shiwa Y."/>
            <person name="Fujita N."/>
            <person name="Kikuno H."/>
            <person name="Babil P."/>
            <person name="Shiwachi H."/>
        </authorList>
    </citation>
    <scope>NUCLEOTIDE SEQUENCE [LARGE SCALE GENOMIC DNA]</scope>
    <source>
        <strain evidence="3 4">S-93</strain>
    </source>
</reference>
<organism evidence="3 4">
    <name type="scientific">Rhizobium dioscoreae</name>
    <dbReference type="NCBI Taxonomy" id="2653122"/>
    <lineage>
        <taxon>Bacteria</taxon>
        <taxon>Pseudomonadati</taxon>
        <taxon>Pseudomonadota</taxon>
        <taxon>Alphaproteobacteria</taxon>
        <taxon>Hyphomicrobiales</taxon>
        <taxon>Rhizobiaceae</taxon>
        <taxon>Rhizobium/Agrobacterium group</taxon>
        <taxon>Rhizobium</taxon>
    </lineage>
</organism>